<dbReference type="Proteomes" id="UP000217211">
    <property type="component" value="Plasmid pSJ05684a"/>
</dbReference>
<evidence type="ECO:0000313" key="1">
    <source>
        <dbReference type="EMBL" id="ASY67378.1"/>
    </source>
</evidence>
<gene>
    <name evidence="1" type="ORF">SJ05684_a40650</name>
</gene>
<keyword evidence="2" id="KW-1185">Reference proteome</keyword>
<protein>
    <submittedName>
        <fullName evidence="1">Uncharacterized protein</fullName>
    </submittedName>
</protein>
<dbReference type="KEGG" id="esj:SJ05684_a40650"/>
<proteinExistence type="predicted"/>
<accession>A0A249PN71</accession>
<geneLocation type="plasmid" evidence="2">
    <name>psj05684a</name>
</geneLocation>
<dbReference type="EMBL" id="CP023069">
    <property type="protein sequence ID" value="ASY67378.1"/>
    <property type="molecule type" value="Genomic_DNA"/>
</dbReference>
<sequence length="61" mass="6924">MPCFRTLHQQGLCLRRRCLGLLLSDARVVKYLASDSDLSRKPLYMKVVMVECGAGQGVQRR</sequence>
<dbReference type="AlphaFoldDB" id="A0A249PN71"/>
<reference evidence="1 2" key="1">
    <citation type="submission" date="2017-08" db="EMBL/GenBank/DDBJ databases">
        <title>Multipartite genome sequences of Sinorhizobium species nodulating soybeans.</title>
        <authorList>
            <person name="Tian C.F."/>
        </authorList>
    </citation>
    <scope>NUCLEOTIDE SEQUENCE [LARGE SCALE GENOMIC DNA]</scope>
    <source>
        <strain evidence="1 2">CCBAU 05684</strain>
        <plasmid evidence="2">psj05684a</plasmid>
    </source>
</reference>
<organism evidence="1 2">
    <name type="scientific">Sinorhizobium sojae CCBAU 05684</name>
    <dbReference type="NCBI Taxonomy" id="716928"/>
    <lineage>
        <taxon>Bacteria</taxon>
        <taxon>Pseudomonadati</taxon>
        <taxon>Pseudomonadota</taxon>
        <taxon>Alphaproteobacteria</taxon>
        <taxon>Hyphomicrobiales</taxon>
        <taxon>Rhizobiaceae</taxon>
        <taxon>Sinorhizobium/Ensifer group</taxon>
        <taxon>Sinorhizobium</taxon>
    </lineage>
</organism>
<evidence type="ECO:0000313" key="2">
    <source>
        <dbReference type="Proteomes" id="UP000217211"/>
    </source>
</evidence>
<name>A0A249PN71_9HYPH</name>
<keyword evidence="1" id="KW-0614">Plasmid</keyword>